<evidence type="ECO:0000313" key="2">
    <source>
        <dbReference type="EMBL" id="ACZ62336.1"/>
    </source>
</evidence>
<dbReference type="Pfam" id="PF03364">
    <property type="entry name" value="Polyketide_cyc"/>
    <property type="match status" value="1"/>
</dbReference>
<dbReference type="InterPro" id="IPR023393">
    <property type="entry name" value="START-like_dom_sf"/>
</dbReference>
<protein>
    <recommendedName>
        <fullName evidence="1">Coenzyme Q-binding protein COQ10 START domain-containing protein</fullName>
    </recommendedName>
</protein>
<dbReference type="InterPro" id="IPR005031">
    <property type="entry name" value="COQ10_START"/>
</dbReference>
<feature type="domain" description="Coenzyme Q-binding protein COQ10 START" evidence="1">
    <location>
        <begin position="82"/>
        <end position="190"/>
    </location>
</feature>
<dbReference type="EMBL" id="CP001827">
    <property type="protein sequence ID" value="ACZ62336.1"/>
    <property type="molecule type" value="Genomic_DNA"/>
</dbReference>
<dbReference type="AlphaFoldDB" id="D2BJ36"/>
<dbReference type="SUPFAM" id="SSF55961">
    <property type="entry name" value="Bet v1-like"/>
    <property type="match status" value="1"/>
</dbReference>
<gene>
    <name evidence="2" type="ordered locus">DhcVS_1229</name>
</gene>
<evidence type="ECO:0000313" key="3">
    <source>
        <dbReference type="Proteomes" id="UP000002506"/>
    </source>
</evidence>
<sequence length="217" mass="24590">MDITNGKLPTASTTINSGTKVSRISFQNSLILLVNLYPECYVLTACPVNTCYFPVADRFIISGKGYGYILIKYFFKTIWQFDAPPEKVWELIKDARSMPEWWPGVKRFEILSAEQEMLPGCRIQASVKGLTGDLNFELEINKTVPCREIVMQSRGDLAGQGVWTLTPDNGNTISTYIWEVATTGRLMNAIGFFCKPIFIWNHNRVMNAGFKALKKRL</sequence>
<name>D2BJ36_DEHMV</name>
<reference evidence="2 3" key="1">
    <citation type="journal article" date="2009" name="PLoS Genet.">
        <title>Localized plasticity in the streamlined genomes of vinyl chloride respiring Dehalococcoides.</title>
        <authorList>
            <person name="McMurdie P.J."/>
            <person name="Behrens S.F."/>
            <person name="Muller J.A."/>
            <person name="Goke J."/>
            <person name="Ritalahti K.M."/>
            <person name="Wagner R."/>
            <person name="Goltsman E."/>
            <person name="Lapidus A."/>
            <person name="Holmes S."/>
            <person name="Loffler F.E."/>
            <person name="Spormann A.M."/>
        </authorList>
    </citation>
    <scope>NUCLEOTIDE SEQUENCE [LARGE SCALE GENOMIC DNA]</scope>
    <source>
        <strain evidence="2 3">VS</strain>
    </source>
</reference>
<dbReference type="Gene3D" id="3.30.530.20">
    <property type="match status" value="1"/>
</dbReference>
<dbReference type="CDD" id="cd07824">
    <property type="entry name" value="SRPBCC_6"/>
    <property type="match status" value="1"/>
</dbReference>
<dbReference type="eggNOG" id="COG3832">
    <property type="taxonomic scope" value="Bacteria"/>
</dbReference>
<dbReference type="HOGENOM" id="CLU_1270572_0_0_0"/>
<evidence type="ECO:0000259" key="1">
    <source>
        <dbReference type="Pfam" id="PF03364"/>
    </source>
</evidence>
<organism evidence="2 3">
    <name type="scientific">Dehalococcoides mccartyi (strain VS)</name>
    <dbReference type="NCBI Taxonomy" id="311424"/>
    <lineage>
        <taxon>Bacteria</taxon>
        <taxon>Bacillati</taxon>
        <taxon>Chloroflexota</taxon>
        <taxon>Dehalococcoidia</taxon>
        <taxon>Dehalococcoidales</taxon>
        <taxon>Dehalococcoidaceae</taxon>
        <taxon>Dehalococcoides</taxon>
    </lineage>
</organism>
<accession>D2BJ36</accession>
<dbReference type="Proteomes" id="UP000002506">
    <property type="component" value="Chromosome"/>
</dbReference>
<dbReference type="KEGG" id="dev:DhcVS_1229"/>
<proteinExistence type="predicted"/>